<reference evidence="2" key="1">
    <citation type="submission" date="2024-05" db="EMBL/GenBank/DDBJ databases">
        <title>Draft genome assemblies of 36 bacteria isolated from hibernating arctic ground squirrels.</title>
        <authorList>
            <person name="McKee H."/>
            <person name="Mullen L."/>
            <person name="Drown D.M."/>
            <person name="Duddleston K.N."/>
        </authorList>
    </citation>
    <scope>NUCLEOTIDE SEQUENCE</scope>
    <source>
        <strain evidence="2">AN1007</strain>
    </source>
</reference>
<organism evidence="2">
    <name type="scientific">Paenibacillus sp. AN1007</name>
    <dbReference type="NCBI Taxonomy" id="3151385"/>
    <lineage>
        <taxon>Bacteria</taxon>
        <taxon>Bacillati</taxon>
        <taxon>Bacillota</taxon>
        <taxon>Bacilli</taxon>
        <taxon>Bacillales</taxon>
        <taxon>Paenibacillaceae</taxon>
        <taxon>Paenibacillus</taxon>
    </lineage>
</organism>
<evidence type="ECO:0000259" key="1">
    <source>
        <dbReference type="Pfam" id="PF16291"/>
    </source>
</evidence>
<dbReference type="EMBL" id="CP159992">
    <property type="protein sequence ID" value="XCP97789.1"/>
    <property type="molecule type" value="Genomic_DNA"/>
</dbReference>
<dbReference type="InterPro" id="IPR011008">
    <property type="entry name" value="Dimeric_a/b-barrel"/>
</dbReference>
<dbReference type="RefSeq" id="WP_342555605.1">
    <property type="nucleotide sequence ID" value="NZ_CP159992.1"/>
</dbReference>
<dbReference type="InterPro" id="IPR032555">
    <property type="entry name" value="DUF4937"/>
</dbReference>
<gene>
    <name evidence="2" type="ORF">ABXS70_14295</name>
</gene>
<sequence length="169" mass="19681">MLIKMIKCEVNEDSKEIFHAAQTKWKELEFISGFAVQWGGWNLLNKEDAVIIGLWESREAYTLFMTEHHDKIMDTNEQVKTYRKIEVSLWSTDERMDRAAIKDAAFTTIMDAADYNMNGKEKSMAVFMKPLDDRKSSKILIFTNELEGMIENFETVVKLEKEWTVSAAH</sequence>
<evidence type="ECO:0000313" key="2">
    <source>
        <dbReference type="EMBL" id="XCP97789.1"/>
    </source>
</evidence>
<dbReference type="Pfam" id="PF16291">
    <property type="entry name" value="DUF4937"/>
    <property type="match status" value="1"/>
</dbReference>
<name>A0AAU8NJA0_9BACL</name>
<dbReference type="AlphaFoldDB" id="A0AAU8NJA0"/>
<protein>
    <submittedName>
        <fullName evidence="2">DUF4937 domain-containing protein</fullName>
    </submittedName>
</protein>
<feature type="domain" description="DUF4937" evidence="1">
    <location>
        <begin position="2"/>
        <end position="89"/>
    </location>
</feature>
<accession>A0AAU8NJA0</accession>
<dbReference type="SUPFAM" id="SSF54909">
    <property type="entry name" value="Dimeric alpha+beta barrel"/>
    <property type="match status" value="1"/>
</dbReference>
<proteinExistence type="predicted"/>